<dbReference type="InterPro" id="IPR019734">
    <property type="entry name" value="TPR_rpt"/>
</dbReference>
<keyword evidence="1" id="KW-0677">Repeat</keyword>
<dbReference type="RefSeq" id="WP_080886033.1">
    <property type="nucleotide sequence ID" value="NZ_LT828648.1"/>
</dbReference>
<reference evidence="4 5" key="1">
    <citation type="submission" date="2017-03" db="EMBL/GenBank/DDBJ databases">
        <authorList>
            <person name="Afonso C.L."/>
            <person name="Miller P.J."/>
            <person name="Scott M.A."/>
            <person name="Spackman E."/>
            <person name="Goraichik I."/>
            <person name="Dimitrov K.M."/>
            <person name="Suarez D.L."/>
            <person name="Swayne D.E."/>
        </authorList>
    </citation>
    <scope>NUCLEOTIDE SEQUENCE [LARGE SCALE GENOMIC DNA]</scope>
    <source>
        <strain evidence="4">Genome sequencing of Nitrospira japonica strain NJ11</strain>
    </source>
</reference>
<dbReference type="OrthoDB" id="549777at2"/>
<gene>
    <name evidence="4" type="ORF">NSJP_1347</name>
</gene>
<keyword evidence="5" id="KW-1185">Reference proteome</keyword>
<dbReference type="Pfam" id="PF13424">
    <property type="entry name" value="TPR_12"/>
    <property type="match status" value="1"/>
</dbReference>
<feature type="repeat" description="TPR" evidence="3">
    <location>
        <begin position="271"/>
        <end position="304"/>
    </location>
</feature>
<dbReference type="PANTHER" id="PTHR44943">
    <property type="entry name" value="CELLULOSE SYNTHASE OPERON PROTEIN C"/>
    <property type="match status" value="1"/>
</dbReference>
<dbReference type="EMBL" id="LT828648">
    <property type="protein sequence ID" value="SLM47519.1"/>
    <property type="molecule type" value="Genomic_DNA"/>
</dbReference>
<proteinExistence type="predicted"/>
<feature type="repeat" description="TPR" evidence="3">
    <location>
        <begin position="305"/>
        <end position="338"/>
    </location>
</feature>
<evidence type="ECO:0000256" key="1">
    <source>
        <dbReference type="ARBA" id="ARBA00022737"/>
    </source>
</evidence>
<dbReference type="Proteomes" id="UP000192042">
    <property type="component" value="Chromosome I"/>
</dbReference>
<keyword evidence="2 3" id="KW-0802">TPR repeat</keyword>
<evidence type="ECO:0000256" key="3">
    <source>
        <dbReference type="PROSITE-ProRule" id="PRU00339"/>
    </source>
</evidence>
<evidence type="ECO:0000313" key="4">
    <source>
        <dbReference type="EMBL" id="SLM47519.1"/>
    </source>
</evidence>
<sequence>MMLPGTRNDPPRRTGVVAAGLVGLAFLLGACETPNPRQANLPPSESDLALLKSASLCERKEHFLQQHPPSALKVTPWGTGQELMVPADQSPLHGDESYFFDEDGVLAGVLYTFRTGLDLDPYPTLRHTLSMLRPVMEFYLHVPGLSTESSFDSSALYETGDEKTTTQYLVIGFKERPTLLQASVTTDPYVRLFSPYRREFLARLKSTGTKKEGQRIDPQGSEDKEPFASLQQFARGQTAQLSYCGPQDYRVAADAYQKAIAGGFTNKVWQAEVHHKYGQALFGLGQYEKAKSEMLQSLAIRPNTPDTLNNLGSTYLKLGDKAAAQAAFEKAIILRPNYAIARFNLAETVEPMNPKRALTEYETYLALAEGIPEEADRVALVQQRVKKMKH</sequence>
<evidence type="ECO:0000256" key="2">
    <source>
        <dbReference type="ARBA" id="ARBA00022803"/>
    </source>
</evidence>
<dbReference type="PROSITE" id="PS51257">
    <property type="entry name" value="PROKAR_LIPOPROTEIN"/>
    <property type="match status" value="1"/>
</dbReference>
<dbReference type="PROSITE" id="PS50005">
    <property type="entry name" value="TPR"/>
    <property type="match status" value="2"/>
</dbReference>
<dbReference type="SUPFAM" id="SSF48452">
    <property type="entry name" value="TPR-like"/>
    <property type="match status" value="1"/>
</dbReference>
<dbReference type="InterPro" id="IPR011990">
    <property type="entry name" value="TPR-like_helical_dom_sf"/>
</dbReference>
<protein>
    <submittedName>
        <fullName evidence="4">Uncharacterized protein</fullName>
    </submittedName>
</protein>
<evidence type="ECO:0000313" key="5">
    <source>
        <dbReference type="Proteomes" id="UP000192042"/>
    </source>
</evidence>
<dbReference type="Gene3D" id="1.25.40.10">
    <property type="entry name" value="Tetratricopeptide repeat domain"/>
    <property type="match status" value="1"/>
</dbReference>
<dbReference type="KEGG" id="nja:NSJP_1347"/>
<dbReference type="SMART" id="SM00028">
    <property type="entry name" value="TPR"/>
    <property type="match status" value="2"/>
</dbReference>
<organism evidence="4 5">
    <name type="scientific">Nitrospira japonica</name>
    <dbReference type="NCBI Taxonomy" id="1325564"/>
    <lineage>
        <taxon>Bacteria</taxon>
        <taxon>Pseudomonadati</taxon>
        <taxon>Nitrospirota</taxon>
        <taxon>Nitrospiria</taxon>
        <taxon>Nitrospirales</taxon>
        <taxon>Nitrospiraceae</taxon>
        <taxon>Nitrospira</taxon>
    </lineage>
</organism>
<dbReference type="AlphaFoldDB" id="A0A1W1I3Q7"/>
<dbReference type="STRING" id="1325564.NSJP_1347"/>
<accession>A0A1W1I3Q7</accession>
<name>A0A1W1I3Q7_9BACT</name>
<dbReference type="PANTHER" id="PTHR44943:SF8">
    <property type="entry name" value="TPR REPEAT-CONTAINING PROTEIN MJ0263"/>
    <property type="match status" value="1"/>
</dbReference>
<dbReference type="InterPro" id="IPR051685">
    <property type="entry name" value="Ycf3/AcsC/BcsC/TPR_MFPF"/>
</dbReference>